<organism evidence="4 5">
    <name type="scientific">Pseudonocardia eucalypti</name>
    <dbReference type="NCBI Taxonomy" id="648755"/>
    <lineage>
        <taxon>Bacteria</taxon>
        <taxon>Bacillati</taxon>
        <taxon>Actinomycetota</taxon>
        <taxon>Actinomycetes</taxon>
        <taxon>Pseudonocardiales</taxon>
        <taxon>Pseudonocardiaceae</taxon>
        <taxon>Pseudonocardia</taxon>
    </lineage>
</organism>
<protein>
    <submittedName>
        <fullName evidence="4">Helix-turn-helix domain-containing protein</fullName>
    </submittedName>
</protein>
<comment type="caution">
    <text evidence="4">The sequence shown here is derived from an EMBL/GenBank/DDBJ whole genome shotgun (WGS) entry which is preliminary data.</text>
</comment>
<keyword evidence="5" id="KW-1185">Reference proteome</keyword>
<dbReference type="EMBL" id="BAABJP010000051">
    <property type="protein sequence ID" value="GAA5172019.1"/>
    <property type="molecule type" value="Genomic_DNA"/>
</dbReference>
<dbReference type="PANTHER" id="PTHR33744:SF17">
    <property type="entry name" value="CONSERVED PROTEIN"/>
    <property type="match status" value="1"/>
</dbReference>
<dbReference type="RefSeq" id="WP_185065111.1">
    <property type="nucleotide sequence ID" value="NZ_BAABJP010000051.1"/>
</dbReference>
<dbReference type="Pfam" id="PF17853">
    <property type="entry name" value="GGDEF_2"/>
    <property type="match status" value="1"/>
</dbReference>
<evidence type="ECO:0000256" key="1">
    <source>
        <dbReference type="ARBA" id="ARBA00006754"/>
    </source>
</evidence>
<name>A0ABP9R672_9PSEU</name>
<dbReference type="InterPro" id="IPR042070">
    <property type="entry name" value="PucR_C-HTH_sf"/>
</dbReference>
<evidence type="ECO:0000313" key="5">
    <source>
        <dbReference type="Proteomes" id="UP001428817"/>
    </source>
</evidence>
<accession>A0ABP9R672</accession>
<evidence type="ECO:0000259" key="2">
    <source>
        <dbReference type="Pfam" id="PF13556"/>
    </source>
</evidence>
<dbReference type="PANTHER" id="PTHR33744">
    <property type="entry name" value="CARBOHYDRATE DIACID REGULATOR"/>
    <property type="match status" value="1"/>
</dbReference>
<feature type="domain" description="CdaR GGDEF-like" evidence="3">
    <location>
        <begin position="296"/>
        <end position="415"/>
    </location>
</feature>
<feature type="domain" description="PucR C-terminal helix-turn-helix" evidence="2">
    <location>
        <begin position="471"/>
        <end position="527"/>
    </location>
</feature>
<dbReference type="InterPro" id="IPR051448">
    <property type="entry name" value="CdaR-like_regulators"/>
</dbReference>
<dbReference type="InterPro" id="IPR025736">
    <property type="entry name" value="PucR_C-HTH_dom"/>
</dbReference>
<evidence type="ECO:0000313" key="4">
    <source>
        <dbReference type="EMBL" id="GAA5172019.1"/>
    </source>
</evidence>
<gene>
    <name evidence="4" type="ORF">GCM10023321_71300</name>
</gene>
<dbReference type="InterPro" id="IPR041522">
    <property type="entry name" value="CdaR_GGDEF"/>
</dbReference>
<sequence>MSTRLDQLLDGIEGTLAELPVAPATGHPTVAGLAILDPDDEFRDHHGELVLMIGVRGREALPFLRAAARSGAAAVAVKPGPSGAVEELAQAAIEAGVGLLAVRPQVRWDQLGALLRERLESAELATELLSGPAQDKQSEDLFALAESTALVTGGIVSIEDTANRVLAYSRSDDVDELRRLSILGWQGPEKYMSMLREWGVMARLRAGEQVVHVEAHPELGIRPRLAIGIRAGSRYLGTIWVQRLAEPFAPKAEDALVGAARLAAAEILRRRTGTRQHPDEQLVELLTGRANTDLVAGRLGLDPAAPVLVVAFDGPAEPDLPTRELHSEQAGAVVSMYATAYHRAALVGAVQGRVYAMLSGVRADRIDPVLLAWVRDVVDVVRSRVGLPWRAGISSPVGSLAGLPGARDEADRVLDALARGSGAAPLVATISELRADVLFGELFELLAARPELRHPGIAALVEQDARRGGELVGSLLAYLDALGDVRAAAEALHVHPNTLRHRLRRARDVSGLALDDPAERLSCHLQLVLLSRTLARTRPAH</sequence>
<evidence type="ECO:0000259" key="3">
    <source>
        <dbReference type="Pfam" id="PF17853"/>
    </source>
</evidence>
<dbReference type="Pfam" id="PF13556">
    <property type="entry name" value="HTH_30"/>
    <property type="match status" value="1"/>
</dbReference>
<proteinExistence type="inferred from homology"/>
<dbReference type="Gene3D" id="1.10.10.2840">
    <property type="entry name" value="PucR C-terminal helix-turn-helix domain"/>
    <property type="match status" value="1"/>
</dbReference>
<reference evidence="5" key="1">
    <citation type="journal article" date="2019" name="Int. J. Syst. Evol. Microbiol.">
        <title>The Global Catalogue of Microorganisms (GCM) 10K type strain sequencing project: providing services to taxonomists for standard genome sequencing and annotation.</title>
        <authorList>
            <consortium name="The Broad Institute Genomics Platform"/>
            <consortium name="The Broad Institute Genome Sequencing Center for Infectious Disease"/>
            <person name="Wu L."/>
            <person name="Ma J."/>
        </authorList>
    </citation>
    <scope>NUCLEOTIDE SEQUENCE [LARGE SCALE GENOMIC DNA]</scope>
    <source>
        <strain evidence="5">JCM 18303</strain>
    </source>
</reference>
<dbReference type="Proteomes" id="UP001428817">
    <property type="component" value="Unassembled WGS sequence"/>
</dbReference>
<comment type="similarity">
    <text evidence="1">Belongs to the CdaR family.</text>
</comment>